<evidence type="ECO:0000256" key="9">
    <source>
        <dbReference type="RuleBase" id="RU362125"/>
    </source>
</evidence>
<evidence type="ECO:0000313" key="13">
    <source>
        <dbReference type="EMBL" id="GAA5078413.1"/>
    </source>
</evidence>
<dbReference type="Pfam" id="PF00441">
    <property type="entry name" value="Acyl-CoA_dh_1"/>
    <property type="match status" value="1"/>
</dbReference>
<organism evidence="13 14">
    <name type="scientific">Streptomyces similanensis</name>
    <dbReference type="NCBI Taxonomy" id="1274988"/>
    <lineage>
        <taxon>Bacteria</taxon>
        <taxon>Bacillati</taxon>
        <taxon>Actinomycetota</taxon>
        <taxon>Actinomycetes</taxon>
        <taxon>Kitasatosporales</taxon>
        <taxon>Streptomycetaceae</taxon>
        <taxon>Streptomyces</taxon>
    </lineage>
</organism>
<dbReference type="InterPro" id="IPR006091">
    <property type="entry name" value="Acyl-CoA_Oxase/DH_mid-dom"/>
</dbReference>
<reference evidence="14" key="1">
    <citation type="journal article" date="2019" name="Int. J. Syst. Evol. Microbiol.">
        <title>The Global Catalogue of Microorganisms (GCM) 10K type strain sequencing project: providing services to taxonomists for standard genome sequencing and annotation.</title>
        <authorList>
            <consortium name="The Broad Institute Genomics Platform"/>
            <consortium name="The Broad Institute Genome Sequencing Center for Infectious Disease"/>
            <person name="Wu L."/>
            <person name="Ma J."/>
        </authorList>
    </citation>
    <scope>NUCLEOTIDE SEQUENCE [LARGE SCALE GENOMIC DNA]</scope>
    <source>
        <strain evidence="14">JCM 18410</strain>
    </source>
</reference>
<dbReference type="Gene3D" id="1.20.140.10">
    <property type="entry name" value="Butyryl-CoA Dehydrogenase, subunit A, domain 3"/>
    <property type="match status" value="1"/>
</dbReference>
<proteinExistence type="inferred from homology"/>
<evidence type="ECO:0000259" key="12">
    <source>
        <dbReference type="Pfam" id="PF02770"/>
    </source>
</evidence>
<dbReference type="Proteomes" id="UP001500124">
    <property type="component" value="Unassembled WGS sequence"/>
</dbReference>
<comment type="caution">
    <text evidence="13">The sequence shown here is derived from an EMBL/GenBank/DDBJ whole genome shotgun (WGS) entry which is preliminary data.</text>
</comment>
<feature type="region of interest" description="Disordered" evidence="10">
    <location>
        <begin position="1"/>
        <end position="24"/>
    </location>
</feature>
<dbReference type="Gene3D" id="2.40.110.10">
    <property type="entry name" value="Butyryl-CoA Dehydrogenase, subunit A, domain 2"/>
    <property type="match status" value="1"/>
</dbReference>
<dbReference type="PANTHER" id="PTHR48083">
    <property type="entry name" value="MEDIUM-CHAIN SPECIFIC ACYL-COA DEHYDROGENASE, MITOCHONDRIAL-RELATED"/>
    <property type="match status" value="1"/>
</dbReference>
<gene>
    <name evidence="13" type="ORF">GCM10023336_70060</name>
</gene>
<evidence type="ECO:0000256" key="2">
    <source>
        <dbReference type="ARBA" id="ARBA00009347"/>
    </source>
</evidence>
<protein>
    <recommendedName>
        <fullName evidence="7">Acyl-[acyl-carrier-protein] dehydrogenase MbtN</fullName>
    </recommendedName>
    <alternativeName>
        <fullName evidence="8">Mycobactin synthase protein N</fullName>
    </alternativeName>
</protein>
<feature type="domain" description="Acyl-CoA dehydrogenase/oxidase C-terminal" evidence="11">
    <location>
        <begin position="229"/>
        <end position="377"/>
    </location>
</feature>
<evidence type="ECO:0000256" key="8">
    <source>
        <dbReference type="ARBA" id="ARBA00042660"/>
    </source>
</evidence>
<dbReference type="SUPFAM" id="SSF56645">
    <property type="entry name" value="Acyl-CoA dehydrogenase NM domain-like"/>
    <property type="match status" value="1"/>
</dbReference>
<evidence type="ECO:0000256" key="5">
    <source>
        <dbReference type="ARBA" id="ARBA00023002"/>
    </source>
</evidence>
<keyword evidence="3 9" id="KW-0285">Flavoprotein</keyword>
<comment type="similarity">
    <text evidence="2 9">Belongs to the acyl-CoA dehydrogenase family.</text>
</comment>
<evidence type="ECO:0000256" key="6">
    <source>
        <dbReference type="ARBA" id="ARBA00037085"/>
    </source>
</evidence>
<comment type="function">
    <text evidence="6">Catalyzes the dehydrogenation at the alpha-beta position of ACP-bound acyl chains. This results in the introduction of a double bond in the lipidic chain, which is further transferred to the epsilon-amino group of lysine residue in the mycobactin core by MbtK.</text>
</comment>
<feature type="domain" description="Acyl-CoA oxidase/dehydrogenase middle" evidence="12">
    <location>
        <begin position="122"/>
        <end position="216"/>
    </location>
</feature>
<evidence type="ECO:0000313" key="14">
    <source>
        <dbReference type="Proteomes" id="UP001500124"/>
    </source>
</evidence>
<dbReference type="PANTHER" id="PTHR48083:SF20">
    <property type="entry name" value="LONG-CHAIN SPECIFIC ACYL-COA DEHYDROGENASE, MITOCHONDRIAL"/>
    <property type="match status" value="1"/>
</dbReference>
<dbReference type="Pfam" id="PF02770">
    <property type="entry name" value="Acyl-CoA_dh_M"/>
    <property type="match status" value="1"/>
</dbReference>
<dbReference type="InterPro" id="IPR050741">
    <property type="entry name" value="Acyl-CoA_dehydrogenase"/>
</dbReference>
<dbReference type="InterPro" id="IPR009075">
    <property type="entry name" value="AcylCo_DH/oxidase_C"/>
</dbReference>
<evidence type="ECO:0000256" key="3">
    <source>
        <dbReference type="ARBA" id="ARBA00022630"/>
    </source>
</evidence>
<sequence length="389" mass="40212">MPADSALAGARPPNPTDPDDTVSRLESALRSPQVTGEPADGRTLIHALGAAGVVKDCLSATDLRQPLRLPILRTVLAGLTGRVPNGAQLALLLHLSTVTPLTLRLAGAERAGPLVRGTATAALAATDSGAPGSDLSGLTTTVRRHEDALVVDGRKTWITGARWADNFLVLARHRPGRHFSDFCLVMVPADAQGVSIEPVETPLMAGAGLGSLTLDGVRLPAHAMLGRPGRGMTAFTEQMGAERLAGGMWTVSLCRRLLAAAAADAARRSLAGRTLWAESAVRQRLAALFARVRLLEALVDDITARATATGRFPLSDTAVVKAAVGTLAGDVADTCLHLDGADGLTARSELLRTAQDVRAFGVAGGSTETMLELIADGVPAAAGQAESRP</sequence>
<keyword evidence="14" id="KW-1185">Reference proteome</keyword>
<keyword evidence="4 9" id="KW-0274">FAD</keyword>
<comment type="cofactor">
    <cofactor evidence="9">
        <name>FAD</name>
        <dbReference type="ChEBI" id="CHEBI:57692"/>
    </cofactor>
</comment>
<dbReference type="EMBL" id="BAABKC010000128">
    <property type="protein sequence ID" value="GAA5078413.1"/>
    <property type="molecule type" value="Genomic_DNA"/>
</dbReference>
<keyword evidence="5 9" id="KW-0560">Oxidoreductase</keyword>
<dbReference type="CDD" id="cd00567">
    <property type="entry name" value="ACAD"/>
    <property type="match status" value="1"/>
</dbReference>
<evidence type="ECO:0000256" key="1">
    <source>
        <dbReference type="ARBA" id="ARBA00005102"/>
    </source>
</evidence>
<dbReference type="RefSeq" id="WP_345672061.1">
    <property type="nucleotide sequence ID" value="NZ_BAABKC010000128.1"/>
</dbReference>
<name>A0ABP9LH52_9ACTN</name>
<evidence type="ECO:0000256" key="4">
    <source>
        <dbReference type="ARBA" id="ARBA00022827"/>
    </source>
</evidence>
<evidence type="ECO:0000256" key="7">
    <source>
        <dbReference type="ARBA" id="ARBA00040394"/>
    </source>
</evidence>
<accession>A0ABP9LH52</accession>
<dbReference type="InterPro" id="IPR046373">
    <property type="entry name" value="Acyl-CoA_Oxase/DH_mid-dom_sf"/>
</dbReference>
<dbReference type="SUPFAM" id="SSF47203">
    <property type="entry name" value="Acyl-CoA dehydrogenase C-terminal domain-like"/>
    <property type="match status" value="1"/>
</dbReference>
<comment type="pathway">
    <text evidence="1">Siderophore biosynthesis; mycobactin biosynthesis.</text>
</comment>
<evidence type="ECO:0000256" key="10">
    <source>
        <dbReference type="SAM" id="MobiDB-lite"/>
    </source>
</evidence>
<evidence type="ECO:0000259" key="11">
    <source>
        <dbReference type="Pfam" id="PF00441"/>
    </source>
</evidence>
<dbReference type="InterPro" id="IPR009100">
    <property type="entry name" value="AcylCoA_DH/oxidase_NM_dom_sf"/>
</dbReference>
<dbReference type="InterPro" id="IPR036250">
    <property type="entry name" value="AcylCo_DH-like_C"/>
</dbReference>